<organism evidence="1 2">
    <name type="scientific">Chitinivibrio alkaliphilus ACht1</name>
    <dbReference type="NCBI Taxonomy" id="1313304"/>
    <lineage>
        <taxon>Bacteria</taxon>
        <taxon>Pseudomonadati</taxon>
        <taxon>Fibrobacterota</taxon>
        <taxon>Chitinivibrionia</taxon>
        <taxon>Chitinivibrionales</taxon>
        <taxon>Chitinivibrionaceae</taxon>
        <taxon>Chitinivibrio</taxon>
    </lineage>
</organism>
<dbReference type="Proteomes" id="UP000017148">
    <property type="component" value="Unassembled WGS sequence"/>
</dbReference>
<dbReference type="EMBL" id="ASJR01000006">
    <property type="protein sequence ID" value="ERP32113.1"/>
    <property type="molecule type" value="Genomic_DNA"/>
</dbReference>
<evidence type="ECO:0000313" key="1">
    <source>
        <dbReference type="EMBL" id="ERP32113.1"/>
    </source>
</evidence>
<dbReference type="RefSeq" id="WP_022636344.1">
    <property type="nucleotide sequence ID" value="NZ_ASJR01000006.1"/>
</dbReference>
<reference evidence="1 2" key="1">
    <citation type="journal article" date="2013" name="Environ. Microbiol.">
        <title>Genome analysis of Chitinivibrio alkaliphilus gen. nov., sp. nov., a novel extremely haloalkaliphilic anaerobic chitinolytic bacterium from the candidate phylum Termite Group 3.</title>
        <authorList>
            <person name="Sorokin D.Y."/>
            <person name="Gumerov V.M."/>
            <person name="Rakitin A.L."/>
            <person name="Beletsky A.V."/>
            <person name="Damste J.S."/>
            <person name="Muyzer G."/>
            <person name="Mardanov A.V."/>
            <person name="Ravin N.V."/>
        </authorList>
    </citation>
    <scope>NUCLEOTIDE SEQUENCE [LARGE SCALE GENOMIC DNA]</scope>
    <source>
        <strain evidence="1 2">ACht1</strain>
    </source>
</reference>
<proteinExistence type="predicted"/>
<gene>
    <name evidence="1" type="ORF">CALK_0835</name>
</gene>
<dbReference type="InterPro" id="IPR032710">
    <property type="entry name" value="NTF2-like_dom_sf"/>
</dbReference>
<protein>
    <submittedName>
        <fullName evidence="1">Uncharacterized protein</fullName>
    </submittedName>
</protein>
<dbReference type="SUPFAM" id="SSF54427">
    <property type="entry name" value="NTF2-like"/>
    <property type="match status" value="1"/>
</dbReference>
<dbReference type="Gene3D" id="3.10.450.50">
    <property type="match status" value="1"/>
</dbReference>
<dbReference type="AlphaFoldDB" id="U7D848"/>
<sequence length="127" mass="14535">MKQFLLYSTVILFFAGCTNQNQSPKGIVHSYYDAMRDGNITAAARLIHKDDREAFLEQFEDQFAGEVVSHFAEADVDILTKEIDSTEARLVVRTTWEDGQATDNTLYLKKDGGQWYADVFRVPDYLQ</sequence>
<name>U7D848_9BACT</name>
<accession>U7D848</accession>
<dbReference type="STRING" id="1313304.CALK_0835"/>
<comment type="caution">
    <text evidence="1">The sequence shown here is derived from an EMBL/GenBank/DDBJ whole genome shotgun (WGS) entry which is preliminary data.</text>
</comment>
<evidence type="ECO:0000313" key="2">
    <source>
        <dbReference type="Proteomes" id="UP000017148"/>
    </source>
</evidence>
<keyword evidence="2" id="KW-1185">Reference proteome</keyword>
<dbReference type="PROSITE" id="PS51257">
    <property type="entry name" value="PROKAR_LIPOPROTEIN"/>
    <property type="match status" value="1"/>
</dbReference>